<dbReference type="AlphaFoldDB" id="A0A6A4MGB7"/>
<evidence type="ECO:0000256" key="1">
    <source>
        <dbReference type="SAM" id="MobiDB-lite"/>
    </source>
</evidence>
<comment type="caution">
    <text evidence="3">The sequence shown here is derived from an EMBL/GenBank/DDBJ whole genome shotgun (WGS) entry which is preliminary data.</text>
</comment>
<protein>
    <recommendedName>
        <fullName evidence="2">FAR1 domain-containing protein</fullName>
    </recommendedName>
</protein>
<organism evidence="3 4">
    <name type="scientific">Rhododendron williamsianum</name>
    <dbReference type="NCBI Taxonomy" id="262921"/>
    <lineage>
        <taxon>Eukaryota</taxon>
        <taxon>Viridiplantae</taxon>
        <taxon>Streptophyta</taxon>
        <taxon>Embryophyta</taxon>
        <taxon>Tracheophyta</taxon>
        <taxon>Spermatophyta</taxon>
        <taxon>Magnoliopsida</taxon>
        <taxon>eudicotyledons</taxon>
        <taxon>Gunneridae</taxon>
        <taxon>Pentapetalae</taxon>
        <taxon>asterids</taxon>
        <taxon>Ericales</taxon>
        <taxon>Ericaceae</taxon>
        <taxon>Ericoideae</taxon>
        <taxon>Rhodoreae</taxon>
        <taxon>Rhododendron</taxon>
    </lineage>
</organism>
<sequence>SMAGSETDVPIHQIEEEVEDISPTSTGLDVDVELECQSLEVSTSIKSGVDIVGEKTCQSKKASVIANNGEDFDGEQVYKSSESSVDKNGMDNQGMDMDMDSKLEYQSPNDPLVDIAESTNFCEKVEADEYVVPELGVEFESEDHAYRCYNTYAALEGFSIRKDFINKSRANGYVLSRRYTCYKEGYRRTKGNADVKKPRKDTRTGCLAYMTIARQPNEGFRQKDRKDSNVKRPRKETRIGCLAHLVIARHPDGKYRITRFEEEHNHELVPFCRVRMLRKFLEQLFLDEAVSGGGEVIPRNGLELGFPLPSLGSGWALKQRLWRSFLSSVSAFSCTIEKLVNTVYLNLVIV</sequence>
<gene>
    <name evidence="3" type="ORF">C3L33_01671</name>
</gene>
<dbReference type="Proteomes" id="UP000428333">
    <property type="component" value="Linkage Group LG01"/>
</dbReference>
<dbReference type="InterPro" id="IPR004330">
    <property type="entry name" value="FAR1_DNA_bnd_dom"/>
</dbReference>
<dbReference type="PANTHER" id="PTHR46328">
    <property type="entry name" value="FAR-RED IMPAIRED RESPONSIVE (FAR1) FAMILY PROTEIN-RELATED"/>
    <property type="match status" value="1"/>
</dbReference>
<proteinExistence type="predicted"/>
<keyword evidence="4" id="KW-1185">Reference proteome</keyword>
<name>A0A6A4MGB7_9ERIC</name>
<evidence type="ECO:0000259" key="2">
    <source>
        <dbReference type="Pfam" id="PF03101"/>
    </source>
</evidence>
<dbReference type="EMBL" id="QEFC01000092">
    <property type="protein sequence ID" value="KAE9466424.1"/>
    <property type="molecule type" value="Genomic_DNA"/>
</dbReference>
<feature type="region of interest" description="Disordered" evidence="1">
    <location>
        <begin position="76"/>
        <end position="98"/>
    </location>
</feature>
<dbReference type="PANTHER" id="PTHR46328:SF34">
    <property type="entry name" value="PROTEIN FAR1-RELATED SEQUENCE 5-LIKE"/>
    <property type="match status" value="1"/>
</dbReference>
<accession>A0A6A4MGB7</accession>
<evidence type="ECO:0000313" key="3">
    <source>
        <dbReference type="EMBL" id="KAE9466424.1"/>
    </source>
</evidence>
<feature type="non-terminal residue" evidence="3">
    <location>
        <position position="1"/>
    </location>
</feature>
<feature type="domain" description="FAR1" evidence="2">
    <location>
        <begin position="149"/>
        <end position="216"/>
    </location>
</feature>
<reference evidence="3 4" key="1">
    <citation type="journal article" date="2019" name="Genome Biol. Evol.">
        <title>The Rhododendron genome and chromosomal organization provide insight into shared whole-genome duplications across the heath family (Ericaceae).</title>
        <authorList>
            <person name="Soza V.L."/>
            <person name="Lindsley D."/>
            <person name="Waalkes A."/>
            <person name="Ramage E."/>
            <person name="Patwardhan R.P."/>
            <person name="Burton J.N."/>
            <person name="Adey A."/>
            <person name="Kumar A."/>
            <person name="Qiu R."/>
            <person name="Shendure J."/>
            <person name="Hall B."/>
        </authorList>
    </citation>
    <scope>NUCLEOTIDE SEQUENCE [LARGE SCALE GENOMIC DNA]</scope>
    <source>
        <strain evidence="3">RSF 1966-606</strain>
    </source>
</reference>
<evidence type="ECO:0000313" key="4">
    <source>
        <dbReference type="Proteomes" id="UP000428333"/>
    </source>
</evidence>
<dbReference type="Pfam" id="PF03101">
    <property type="entry name" value="FAR1"/>
    <property type="match status" value="2"/>
</dbReference>
<feature type="domain" description="FAR1" evidence="2">
    <location>
        <begin position="218"/>
        <end position="270"/>
    </location>
</feature>
<feature type="region of interest" description="Disordered" evidence="1">
    <location>
        <begin position="1"/>
        <end position="25"/>
    </location>
</feature>
<dbReference type="OrthoDB" id="2402896at2759"/>